<dbReference type="Proteomes" id="UP000006038">
    <property type="component" value="Chromosome 7"/>
</dbReference>
<evidence type="ECO:0000259" key="2">
    <source>
        <dbReference type="Pfam" id="PF13961"/>
    </source>
</evidence>
<name>J3MLI5_ORYBR</name>
<feature type="region of interest" description="Disordered" evidence="1">
    <location>
        <begin position="123"/>
        <end position="148"/>
    </location>
</feature>
<feature type="compositionally biased region" description="Basic and acidic residues" evidence="1">
    <location>
        <begin position="124"/>
        <end position="137"/>
    </location>
</feature>
<keyword evidence="4" id="KW-1185">Reference proteome</keyword>
<evidence type="ECO:0000313" key="4">
    <source>
        <dbReference type="Proteomes" id="UP000006038"/>
    </source>
</evidence>
<feature type="domain" description="DUF4219" evidence="2">
    <location>
        <begin position="23"/>
        <end position="49"/>
    </location>
</feature>
<sequence length="172" mass="18530">MSIVPAMDATQGSTRSAFLYPQLTTTNYTSWVIRVQAMMEDQGVLEAVEPAAGADVDANKCKKARSLLLRRVCGSQIRHYSSRAAASDPPSRTTASDPPIYVAALLSSPPAHRIGAKAAAAVQRKRDEGGGRIDRGEVGAWQRDEDDNGVGCDADLSRALDQDLRRWNYGPA</sequence>
<proteinExistence type="predicted"/>
<dbReference type="EnsemblPlants" id="OB07G22670.1">
    <property type="protein sequence ID" value="OB07G22670.1"/>
    <property type="gene ID" value="OB07G22670"/>
</dbReference>
<accession>J3MLI5</accession>
<dbReference type="HOGENOM" id="CLU_1557668_0_0_1"/>
<dbReference type="AlphaFoldDB" id="J3MLI5"/>
<dbReference type="Pfam" id="PF13961">
    <property type="entry name" value="DUF4219"/>
    <property type="match status" value="1"/>
</dbReference>
<protein>
    <recommendedName>
        <fullName evidence="2">DUF4219 domain-containing protein</fullName>
    </recommendedName>
</protein>
<reference evidence="3" key="2">
    <citation type="submission" date="2013-04" db="UniProtKB">
        <authorList>
            <consortium name="EnsemblPlants"/>
        </authorList>
    </citation>
    <scope>IDENTIFICATION</scope>
</reference>
<dbReference type="Gramene" id="OB07G22670.1">
    <property type="protein sequence ID" value="OB07G22670.1"/>
    <property type="gene ID" value="OB07G22670"/>
</dbReference>
<evidence type="ECO:0000256" key="1">
    <source>
        <dbReference type="SAM" id="MobiDB-lite"/>
    </source>
</evidence>
<reference evidence="3" key="1">
    <citation type="journal article" date="2013" name="Nat. Commun.">
        <title>Whole-genome sequencing of Oryza brachyantha reveals mechanisms underlying Oryza genome evolution.</title>
        <authorList>
            <person name="Chen J."/>
            <person name="Huang Q."/>
            <person name="Gao D."/>
            <person name="Wang J."/>
            <person name="Lang Y."/>
            <person name="Liu T."/>
            <person name="Li B."/>
            <person name="Bai Z."/>
            <person name="Luis Goicoechea J."/>
            <person name="Liang C."/>
            <person name="Chen C."/>
            <person name="Zhang W."/>
            <person name="Sun S."/>
            <person name="Liao Y."/>
            <person name="Zhang X."/>
            <person name="Yang L."/>
            <person name="Song C."/>
            <person name="Wang M."/>
            <person name="Shi J."/>
            <person name="Liu G."/>
            <person name="Liu J."/>
            <person name="Zhou H."/>
            <person name="Zhou W."/>
            <person name="Yu Q."/>
            <person name="An N."/>
            <person name="Chen Y."/>
            <person name="Cai Q."/>
            <person name="Wang B."/>
            <person name="Liu B."/>
            <person name="Min J."/>
            <person name="Huang Y."/>
            <person name="Wu H."/>
            <person name="Li Z."/>
            <person name="Zhang Y."/>
            <person name="Yin Y."/>
            <person name="Song W."/>
            <person name="Jiang J."/>
            <person name="Jackson S.A."/>
            <person name="Wing R.A."/>
            <person name="Wang J."/>
            <person name="Chen M."/>
        </authorList>
    </citation>
    <scope>NUCLEOTIDE SEQUENCE [LARGE SCALE GENOMIC DNA]</scope>
    <source>
        <strain evidence="3">cv. IRGC 101232</strain>
    </source>
</reference>
<dbReference type="InterPro" id="IPR025314">
    <property type="entry name" value="DUF4219"/>
</dbReference>
<organism evidence="3">
    <name type="scientific">Oryza brachyantha</name>
    <name type="common">malo sina</name>
    <dbReference type="NCBI Taxonomy" id="4533"/>
    <lineage>
        <taxon>Eukaryota</taxon>
        <taxon>Viridiplantae</taxon>
        <taxon>Streptophyta</taxon>
        <taxon>Embryophyta</taxon>
        <taxon>Tracheophyta</taxon>
        <taxon>Spermatophyta</taxon>
        <taxon>Magnoliopsida</taxon>
        <taxon>Liliopsida</taxon>
        <taxon>Poales</taxon>
        <taxon>Poaceae</taxon>
        <taxon>BOP clade</taxon>
        <taxon>Oryzoideae</taxon>
        <taxon>Oryzeae</taxon>
        <taxon>Oryzinae</taxon>
        <taxon>Oryza</taxon>
    </lineage>
</organism>
<evidence type="ECO:0000313" key="3">
    <source>
        <dbReference type="EnsemblPlants" id="OB07G22670.1"/>
    </source>
</evidence>